<comment type="subcellular location">
    <subcellularLocation>
        <location evidence="1">Cell membrane</location>
        <topology evidence="1">Multi-pass membrane protein</topology>
    </subcellularLocation>
</comment>
<keyword evidence="12 19" id="KW-0472">Membrane</keyword>
<comment type="cofactor">
    <cofactor evidence="18">
        <name>Mg(2+)</name>
        <dbReference type="ChEBI" id="CHEBI:18420"/>
    </cofactor>
    <text evidence="18">Mn(2+), Zn(2+), Cd(2+) and Co(2+) support activity to lesser extents.</text>
</comment>
<dbReference type="InterPro" id="IPR036945">
    <property type="entry name" value="DAGK_sf"/>
</dbReference>
<dbReference type="Pfam" id="PF01219">
    <property type="entry name" value="DAGK_prokar"/>
    <property type="match status" value="1"/>
</dbReference>
<keyword evidence="8 20" id="KW-0418">Kinase</keyword>
<dbReference type="GO" id="GO:0016301">
    <property type="term" value="F:kinase activity"/>
    <property type="evidence" value="ECO:0007669"/>
    <property type="project" value="UniProtKB-KW"/>
</dbReference>
<comment type="similarity">
    <text evidence="2">Belongs to the bacterial diacylglycerol kinase family.</text>
</comment>
<dbReference type="PANTHER" id="PTHR34299">
    <property type="entry name" value="DIACYLGLYCEROL KINASE"/>
    <property type="match status" value="1"/>
</dbReference>
<gene>
    <name evidence="20" type="ORF">ELX58_02205</name>
</gene>
<feature type="active site" description="Proton acceptor" evidence="15">
    <location>
        <position position="74"/>
    </location>
</feature>
<feature type="binding site" evidence="17">
    <location>
        <position position="81"/>
    </location>
    <ligand>
        <name>ATP</name>
        <dbReference type="ChEBI" id="CHEBI:30616"/>
    </ligand>
</feature>
<keyword evidence="5" id="KW-0808">Transferase</keyword>
<evidence type="ECO:0000256" key="13">
    <source>
        <dbReference type="ARBA" id="ARBA00023209"/>
    </source>
</evidence>
<evidence type="ECO:0000256" key="19">
    <source>
        <dbReference type="SAM" id="Phobius"/>
    </source>
</evidence>
<feature type="binding site" evidence="17">
    <location>
        <begin position="100"/>
        <end position="101"/>
    </location>
    <ligand>
        <name>ATP</name>
        <dbReference type="ChEBI" id="CHEBI:30616"/>
    </ligand>
</feature>
<feature type="transmembrane region" description="Helical" evidence="19">
    <location>
        <begin position="101"/>
        <end position="127"/>
    </location>
</feature>
<evidence type="ECO:0000256" key="9">
    <source>
        <dbReference type="ARBA" id="ARBA00022840"/>
    </source>
</evidence>
<protein>
    <submittedName>
        <fullName evidence="20">Diacylglycerol kinase family protein</fullName>
    </submittedName>
</protein>
<feature type="transmembrane region" description="Helical" evidence="19">
    <location>
        <begin position="60"/>
        <end position="80"/>
    </location>
</feature>
<evidence type="ECO:0000256" key="15">
    <source>
        <dbReference type="PIRSR" id="PIRSR600829-1"/>
    </source>
</evidence>
<dbReference type="InterPro" id="IPR033717">
    <property type="entry name" value="UDPK"/>
</dbReference>
<sequence>MASQNDHQITKNKNFCQSLGHAWDGIIDLFKEERNFRFHTCAAMTVVVIGLILHVSLEDWSWLLVAIFAVLVMEGVNTVVENMVDLEVGHHYNLRAKHIKDIAAGCVLVTSFFAAIIGCIVFIPVLLRLV</sequence>
<keyword evidence="11" id="KW-0443">Lipid metabolism</keyword>
<accession>A0A4P6ZKA5</accession>
<dbReference type="RefSeq" id="WP_133441540.1">
    <property type="nucleotide sequence ID" value="NZ_CP034726.1"/>
</dbReference>
<keyword evidence="3" id="KW-1003">Cell membrane</keyword>
<evidence type="ECO:0000256" key="7">
    <source>
        <dbReference type="ARBA" id="ARBA00022741"/>
    </source>
</evidence>
<dbReference type="PANTHER" id="PTHR34299:SF1">
    <property type="entry name" value="DIACYLGLYCEROL KINASE"/>
    <property type="match status" value="1"/>
</dbReference>
<feature type="binding site" evidence="17">
    <location>
        <position position="33"/>
    </location>
    <ligand>
        <name>ATP</name>
        <dbReference type="ChEBI" id="CHEBI:30616"/>
    </ligand>
</feature>
<feature type="binding site" evidence="16">
    <location>
        <position position="74"/>
    </location>
    <ligand>
        <name>substrate</name>
    </ligand>
</feature>
<keyword evidence="9 17" id="KW-0067">ATP-binding</keyword>
<keyword evidence="10 19" id="KW-1133">Transmembrane helix</keyword>
<keyword evidence="14" id="KW-1208">Phospholipid metabolism</keyword>
<feature type="transmembrane region" description="Helical" evidence="19">
    <location>
        <begin position="36"/>
        <end position="54"/>
    </location>
</feature>
<evidence type="ECO:0000256" key="14">
    <source>
        <dbReference type="ARBA" id="ARBA00023264"/>
    </source>
</evidence>
<dbReference type="InterPro" id="IPR000829">
    <property type="entry name" value="DAGK"/>
</dbReference>
<dbReference type="GO" id="GO:0008654">
    <property type="term" value="P:phospholipid biosynthetic process"/>
    <property type="evidence" value="ECO:0007669"/>
    <property type="project" value="UniProtKB-KW"/>
</dbReference>
<evidence type="ECO:0000256" key="6">
    <source>
        <dbReference type="ARBA" id="ARBA00022692"/>
    </source>
</evidence>
<dbReference type="OrthoDB" id="9789934at2"/>
<evidence type="ECO:0000256" key="16">
    <source>
        <dbReference type="PIRSR" id="PIRSR600829-2"/>
    </source>
</evidence>
<organism evidence="20 21">
    <name type="scientific">Acetilactobacillus jinshanensis</name>
    <dbReference type="NCBI Taxonomy" id="1720083"/>
    <lineage>
        <taxon>Bacteria</taxon>
        <taxon>Bacillati</taxon>
        <taxon>Bacillota</taxon>
        <taxon>Bacilli</taxon>
        <taxon>Lactobacillales</taxon>
        <taxon>Lactobacillaceae</taxon>
        <taxon>Acetilactobacillus</taxon>
    </lineage>
</organism>
<evidence type="ECO:0000313" key="20">
    <source>
        <dbReference type="EMBL" id="QBP17983.1"/>
    </source>
</evidence>
<evidence type="ECO:0000256" key="11">
    <source>
        <dbReference type="ARBA" id="ARBA00023098"/>
    </source>
</evidence>
<evidence type="ECO:0000256" key="12">
    <source>
        <dbReference type="ARBA" id="ARBA00023136"/>
    </source>
</evidence>
<dbReference type="CDD" id="cd14265">
    <property type="entry name" value="UDPK_IM_like"/>
    <property type="match status" value="1"/>
</dbReference>
<proteinExistence type="inferred from homology"/>
<evidence type="ECO:0000256" key="2">
    <source>
        <dbReference type="ARBA" id="ARBA00005967"/>
    </source>
</evidence>
<dbReference type="GO" id="GO:0005886">
    <property type="term" value="C:plasma membrane"/>
    <property type="evidence" value="ECO:0007669"/>
    <property type="project" value="UniProtKB-SubCell"/>
</dbReference>
<dbReference type="AlphaFoldDB" id="A0A4P6ZKA5"/>
<keyword evidence="13" id="KW-0594">Phospholipid biosynthesis</keyword>
<keyword evidence="18" id="KW-0479">Metal-binding</keyword>
<keyword evidence="4" id="KW-0444">Lipid biosynthesis</keyword>
<dbReference type="GO" id="GO:0005524">
    <property type="term" value="F:ATP binding"/>
    <property type="evidence" value="ECO:0007669"/>
    <property type="project" value="UniProtKB-KW"/>
</dbReference>
<dbReference type="KEGG" id="lji:ELX58_02205"/>
<keyword evidence="6 19" id="KW-0812">Transmembrane</keyword>
<dbReference type="Proteomes" id="UP000294321">
    <property type="component" value="Chromosome"/>
</dbReference>
<evidence type="ECO:0000256" key="5">
    <source>
        <dbReference type="ARBA" id="ARBA00022679"/>
    </source>
</evidence>
<dbReference type="Gene3D" id="1.10.287.3610">
    <property type="match status" value="1"/>
</dbReference>
<evidence type="ECO:0000256" key="18">
    <source>
        <dbReference type="PIRSR" id="PIRSR600829-4"/>
    </source>
</evidence>
<dbReference type="GO" id="GO:0046872">
    <property type="term" value="F:metal ion binding"/>
    <property type="evidence" value="ECO:0007669"/>
    <property type="project" value="UniProtKB-KW"/>
</dbReference>
<dbReference type="EMBL" id="CP034726">
    <property type="protein sequence ID" value="QBP17983.1"/>
    <property type="molecule type" value="Genomic_DNA"/>
</dbReference>
<evidence type="ECO:0000256" key="4">
    <source>
        <dbReference type="ARBA" id="ARBA00022516"/>
    </source>
</evidence>
<reference evidence="21" key="1">
    <citation type="submission" date="2018-12" db="EMBL/GenBank/DDBJ databases">
        <title>A new species of lactobacillus.</title>
        <authorList>
            <person name="Jian Y."/>
            <person name="Xin L."/>
            <person name="Hong Z.J."/>
            <person name="Ming L.Z."/>
            <person name="Hong X.Z."/>
        </authorList>
    </citation>
    <scope>NUCLEOTIDE SEQUENCE [LARGE SCALE GENOMIC DNA]</scope>
    <source>
        <strain evidence="21">HSLZ-75</strain>
    </source>
</reference>
<evidence type="ECO:0000256" key="17">
    <source>
        <dbReference type="PIRSR" id="PIRSR600829-3"/>
    </source>
</evidence>
<evidence type="ECO:0000256" key="8">
    <source>
        <dbReference type="ARBA" id="ARBA00022777"/>
    </source>
</evidence>
<evidence type="ECO:0000313" key="21">
    <source>
        <dbReference type="Proteomes" id="UP000294321"/>
    </source>
</evidence>
<keyword evidence="18" id="KW-0460">Magnesium</keyword>
<feature type="binding site" evidence="18">
    <location>
        <position position="81"/>
    </location>
    <ligand>
        <name>a divalent metal cation</name>
        <dbReference type="ChEBI" id="CHEBI:60240"/>
    </ligand>
</feature>
<name>A0A4P6ZKA5_9LACO</name>
<evidence type="ECO:0000256" key="1">
    <source>
        <dbReference type="ARBA" id="ARBA00004651"/>
    </source>
</evidence>
<evidence type="ECO:0000256" key="3">
    <source>
        <dbReference type="ARBA" id="ARBA00022475"/>
    </source>
</evidence>
<feature type="binding site" evidence="18">
    <location>
        <position position="33"/>
    </location>
    <ligand>
        <name>a divalent metal cation</name>
        <dbReference type="ChEBI" id="CHEBI:60240"/>
    </ligand>
</feature>
<keyword evidence="7 17" id="KW-0547">Nucleotide-binding</keyword>
<evidence type="ECO:0000256" key="10">
    <source>
        <dbReference type="ARBA" id="ARBA00022989"/>
    </source>
</evidence>
<keyword evidence="21" id="KW-1185">Reference proteome</keyword>